<name>A0AAE9JV84_CAEBR</name>
<dbReference type="AlphaFoldDB" id="A0AAE9JV84"/>
<keyword evidence="3" id="KW-1185">Reference proteome</keyword>
<proteinExistence type="predicted"/>
<sequence length="157" mass="18530">MDVLDRMTAEEYHANFPRTCNKTVRIQASPNSAFQTTPYGLRLFAEEAVKDKEVEKKEDKNEEAKKAQNPLLTKMGRFSWSSDRRRKKMRRTSRKRRRPKKRERKRIRKGTTLSTRRSTLIFVQYIFPINNFFIFAHIDSSLLPNRKNGNSQMSSAS</sequence>
<accession>A0AAE9JV84</accession>
<feature type="compositionally biased region" description="Basic and acidic residues" evidence="1">
    <location>
        <begin position="54"/>
        <end position="66"/>
    </location>
</feature>
<dbReference type="Proteomes" id="UP000829354">
    <property type="component" value="Chromosome X"/>
</dbReference>
<organism evidence="2 3">
    <name type="scientific">Caenorhabditis briggsae</name>
    <dbReference type="NCBI Taxonomy" id="6238"/>
    <lineage>
        <taxon>Eukaryota</taxon>
        <taxon>Metazoa</taxon>
        <taxon>Ecdysozoa</taxon>
        <taxon>Nematoda</taxon>
        <taxon>Chromadorea</taxon>
        <taxon>Rhabditida</taxon>
        <taxon>Rhabditina</taxon>
        <taxon>Rhabditomorpha</taxon>
        <taxon>Rhabditoidea</taxon>
        <taxon>Rhabditidae</taxon>
        <taxon>Peloderinae</taxon>
        <taxon>Caenorhabditis</taxon>
    </lineage>
</organism>
<evidence type="ECO:0000256" key="1">
    <source>
        <dbReference type="SAM" id="MobiDB-lite"/>
    </source>
</evidence>
<dbReference type="EMBL" id="CP092625">
    <property type="protein sequence ID" value="UMM43948.1"/>
    <property type="molecule type" value="Genomic_DNA"/>
</dbReference>
<protein>
    <submittedName>
        <fullName evidence="2">Uncharacterized protein</fullName>
    </submittedName>
</protein>
<feature type="compositionally biased region" description="Basic residues" evidence="1">
    <location>
        <begin position="84"/>
        <end position="109"/>
    </location>
</feature>
<feature type="region of interest" description="Disordered" evidence="1">
    <location>
        <begin position="54"/>
        <end position="111"/>
    </location>
</feature>
<gene>
    <name evidence="2" type="ORF">L5515_019241</name>
</gene>
<evidence type="ECO:0000313" key="2">
    <source>
        <dbReference type="EMBL" id="UMM43948.1"/>
    </source>
</evidence>
<evidence type="ECO:0000313" key="3">
    <source>
        <dbReference type="Proteomes" id="UP000829354"/>
    </source>
</evidence>
<reference evidence="2 3" key="1">
    <citation type="submission" date="2022-04" db="EMBL/GenBank/DDBJ databases">
        <title>Chromosome-level reference genomes for two strains of Caenorhabditis briggsae: an improved platform for comparative genomics.</title>
        <authorList>
            <person name="Stevens L."/>
            <person name="Andersen E."/>
        </authorList>
    </citation>
    <scope>NUCLEOTIDE SEQUENCE [LARGE SCALE GENOMIC DNA]</scope>
    <source>
        <strain evidence="2">VX34</strain>
        <tissue evidence="2">Whole-organism</tissue>
    </source>
</reference>